<reference evidence="3 4" key="1">
    <citation type="submission" date="2019-04" db="EMBL/GenBank/DDBJ databases">
        <title>Kribbella sp. NEAU-THZ 27 nov., a novel actinomycete isolated from soil.</title>
        <authorList>
            <person name="Duan L."/>
        </authorList>
    </citation>
    <scope>NUCLEOTIDE SEQUENCE [LARGE SCALE GENOMIC DNA]</scope>
    <source>
        <strain evidence="4">NEAU-THZ27</strain>
    </source>
</reference>
<dbReference type="CDD" id="cd02440">
    <property type="entry name" value="AdoMet_MTases"/>
    <property type="match status" value="1"/>
</dbReference>
<keyword evidence="4" id="KW-1185">Reference proteome</keyword>
<evidence type="ECO:0000313" key="3">
    <source>
        <dbReference type="EMBL" id="TKK79623.1"/>
    </source>
</evidence>
<dbReference type="RefSeq" id="WP_137254576.1">
    <property type="nucleotide sequence ID" value="NZ_JBHSPQ010000001.1"/>
</dbReference>
<dbReference type="InterPro" id="IPR050447">
    <property type="entry name" value="Erg6_SMT_methyltransf"/>
</dbReference>
<dbReference type="PANTHER" id="PTHR44068:SF11">
    <property type="entry name" value="GERANYL DIPHOSPHATE 2-C-METHYLTRANSFERASE"/>
    <property type="match status" value="1"/>
</dbReference>
<evidence type="ECO:0000313" key="4">
    <source>
        <dbReference type="Proteomes" id="UP000305836"/>
    </source>
</evidence>
<dbReference type="AlphaFoldDB" id="A0A4V5UZD5"/>
<feature type="domain" description="Methyltransferase type 11" evidence="2">
    <location>
        <begin position="59"/>
        <end position="148"/>
    </location>
</feature>
<dbReference type="EMBL" id="SZPZ01000002">
    <property type="protein sequence ID" value="TKK79623.1"/>
    <property type="molecule type" value="Genomic_DNA"/>
</dbReference>
<dbReference type="OrthoDB" id="5177196at2"/>
<dbReference type="GO" id="GO:0032259">
    <property type="term" value="P:methylation"/>
    <property type="evidence" value="ECO:0007669"/>
    <property type="project" value="UniProtKB-KW"/>
</dbReference>
<dbReference type="SUPFAM" id="SSF53335">
    <property type="entry name" value="S-adenosyl-L-methionine-dependent methyltransferases"/>
    <property type="match status" value="1"/>
</dbReference>
<keyword evidence="3" id="KW-0489">Methyltransferase</keyword>
<evidence type="ECO:0000259" key="2">
    <source>
        <dbReference type="Pfam" id="PF08241"/>
    </source>
</evidence>
<dbReference type="Proteomes" id="UP000305836">
    <property type="component" value="Unassembled WGS sequence"/>
</dbReference>
<dbReference type="PANTHER" id="PTHR44068">
    <property type="entry name" value="ZGC:194242"/>
    <property type="match status" value="1"/>
</dbReference>
<dbReference type="Pfam" id="PF08241">
    <property type="entry name" value="Methyltransf_11"/>
    <property type="match status" value="1"/>
</dbReference>
<organism evidence="3 4">
    <name type="scientific">Kribbella jiaozuonensis</name>
    <dbReference type="NCBI Taxonomy" id="2575441"/>
    <lineage>
        <taxon>Bacteria</taxon>
        <taxon>Bacillati</taxon>
        <taxon>Actinomycetota</taxon>
        <taxon>Actinomycetes</taxon>
        <taxon>Propionibacteriales</taxon>
        <taxon>Kribbellaceae</taxon>
        <taxon>Kribbella</taxon>
    </lineage>
</organism>
<name>A0A4V5UZD5_9ACTN</name>
<proteinExistence type="predicted"/>
<dbReference type="GO" id="GO:0008757">
    <property type="term" value="F:S-adenosylmethionine-dependent methyltransferase activity"/>
    <property type="evidence" value="ECO:0007669"/>
    <property type="project" value="InterPro"/>
</dbReference>
<dbReference type="InterPro" id="IPR029063">
    <property type="entry name" value="SAM-dependent_MTases_sf"/>
</dbReference>
<dbReference type="Gene3D" id="3.40.50.150">
    <property type="entry name" value="Vaccinia Virus protein VP39"/>
    <property type="match status" value="1"/>
</dbReference>
<keyword evidence="1 3" id="KW-0808">Transferase</keyword>
<gene>
    <name evidence="3" type="ORF">FDA38_14605</name>
</gene>
<evidence type="ECO:0000256" key="1">
    <source>
        <dbReference type="ARBA" id="ARBA00022679"/>
    </source>
</evidence>
<sequence length="256" mass="27633">MGEEELAVEFGTVAEWTADAVDELGPEYAIVAGCRGSGDPALLDWLAKACGIGPGTSLVDVGAGVGGASAWAAQTYGVRPVLVDPMNEACRSVRRMFELSAVCAAGERLPFVDDQFDVVWCVGVLCTVHEKSVLLRELRRVLRPGGSLGMMVLVAEPSLHSDVPHGNEFPREDELVGLIDDAGFVLRELVEAPIDNVPTEWTQQAEHVDELLEKLHGSDERWLAAQEQAKKMSHLLSTRQVTRRLVHAVKSVGAVS</sequence>
<protein>
    <submittedName>
        <fullName evidence="3">Methyltransferase domain-containing protein</fullName>
    </submittedName>
</protein>
<accession>A0A4V5UZD5</accession>
<dbReference type="InterPro" id="IPR013216">
    <property type="entry name" value="Methyltransf_11"/>
</dbReference>
<comment type="caution">
    <text evidence="3">The sequence shown here is derived from an EMBL/GenBank/DDBJ whole genome shotgun (WGS) entry which is preliminary data.</text>
</comment>